<dbReference type="Proteomes" id="UP000620262">
    <property type="component" value="Unassembled WGS sequence"/>
</dbReference>
<evidence type="ECO:0000313" key="1">
    <source>
        <dbReference type="EMBL" id="MBE1506854.1"/>
    </source>
</evidence>
<reference evidence="1 2" key="1">
    <citation type="submission" date="2020-10" db="EMBL/GenBank/DDBJ databases">
        <title>Sequencing the genomes of 1000 actinobacteria strains.</title>
        <authorList>
            <person name="Klenk H.-P."/>
        </authorList>
    </citation>
    <scope>NUCLEOTIDE SEQUENCE [LARGE SCALE GENOMIC DNA]</scope>
    <source>
        <strain evidence="1 2">DSM 7307</strain>
    </source>
</reference>
<evidence type="ECO:0000313" key="2">
    <source>
        <dbReference type="Proteomes" id="UP000620262"/>
    </source>
</evidence>
<accession>A0ABR9IUH6</accession>
<comment type="caution">
    <text evidence="1">The sequence shown here is derived from an EMBL/GenBank/DDBJ whole genome shotgun (WGS) entry which is preliminary data.</text>
</comment>
<organism evidence="1 2">
    <name type="scientific">Rhizobium viscosum</name>
    <name type="common">Arthrobacter viscosus</name>
    <dbReference type="NCBI Taxonomy" id="1673"/>
    <lineage>
        <taxon>Bacteria</taxon>
        <taxon>Pseudomonadati</taxon>
        <taxon>Pseudomonadota</taxon>
        <taxon>Alphaproteobacteria</taxon>
        <taxon>Hyphomicrobiales</taxon>
        <taxon>Rhizobiaceae</taxon>
        <taxon>Rhizobium/Agrobacterium group</taxon>
        <taxon>Rhizobium</taxon>
    </lineage>
</organism>
<proteinExistence type="predicted"/>
<dbReference type="EMBL" id="JADBEC010000001">
    <property type="protein sequence ID" value="MBE1506854.1"/>
    <property type="molecule type" value="Genomic_DNA"/>
</dbReference>
<protein>
    <submittedName>
        <fullName evidence="1">Uncharacterized protein</fullName>
    </submittedName>
</protein>
<sequence length="95" mass="10634">MTAKVGFDALMHQVCVGWGHCGSVQAGKYVHVTDFMPDSGTVTATEFAEWVLIAEGVADAPLTYRERWLSRLRDAFVEHMGADCVDAQRMRWQSK</sequence>
<name>A0ABR9IUH6_RHIVS</name>
<keyword evidence="2" id="KW-1185">Reference proteome</keyword>
<gene>
    <name evidence="1" type="ORF">H4W29_004035</name>
</gene>